<dbReference type="Proteomes" id="UP000006380">
    <property type="component" value="Chromosome"/>
</dbReference>
<comment type="subcellular location">
    <subcellularLocation>
        <location evidence="7 8">Cytoplasm</location>
    </subcellularLocation>
</comment>
<comment type="pathway">
    <text evidence="7 8">Porphyrin-containing compound metabolism; protoheme biosynthesis; protoheme from protoporphyrin-IX: step 1/1.</text>
</comment>
<dbReference type="InterPro" id="IPR033644">
    <property type="entry name" value="Ferrochelatase_C"/>
</dbReference>
<name>A0A0M4SRM7_CAMC5</name>
<comment type="catalytic activity">
    <reaction evidence="7 8">
        <text>heme b + 2 H(+) = protoporphyrin IX + Fe(2+)</text>
        <dbReference type="Rhea" id="RHEA:22584"/>
        <dbReference type="ChEBI" id="CHEBI:15378"/>
        <dbReference type="ChEBI" id="CHEBI:29033"/>
        <dbReference type="ChEBI" id="CHEBI:57306"/>
        <dbReference type="ChEBI" id="CHEBI:60344"/>
        <dbReference type="EC" id="4.98.1.1"/>
    </reaction>
</comment>
<dbReference type="GO" id="GO:0006783">
    <property type="term" value="P:heme biosynthetic process"/>
    <property type="evidence" value="ECO:0007669"/>
    <property type="project" value="UniProtKB-UniRule"/>
</dbReference>
<sequence length="310" mass="35380">MKKLILLLNMGGPSKPEEIEIFLKNMFNDPCILGIKNKILRKFVAMMITKGRLKTAQQNYAKIGGKSPICELTQALCDKISSLQDEYAVDFAMNYTPPFTKDVLAKYQNFDEVIVLPLYPHHSVTTVVSSLNDLEKACKKLNFKGEIRVLKPFYDEQSYNELIIKSIKDKISGVDISDMSLIFSAHSLPQKIIDSGDIYEVHVKEHVKILSKMLSDEGLKFKEIKLAYQSRLGPVKWLEPSLNEALKACESKKALIYPISFCIDNSETIFELVIEYKRVADELGFSFYDVVECPNFSDEFVNFILRYAVE</sequence>
<evidence type="ECO:0000256" key="2">
    <source>
        <dbReference type="ARBA" id="ARBA00023004"/>
    </source>
</evidence>
<dbReference type="InterPro" id="IPR001015">
    <property type="entry name" value="Ferrochelatase"/>
</dbReference>
<dbReference type="Gene3D" id="3.40.50.1400">
    <property type="match status" value="2"/>
</dbReference>
<dbReference type="RefSeq" id="WP_009651309.1">
    <property type="nucleotide sequence ID" value="NC_009715.2"/>
</dbReference>
<dbReference type="InterPro" id="IPR033659">
    <property type="entry name" value="Ferrochelatase_N"/>
</dbReference>
<evidence type="ECO:0000256" key="8">
    <source>
        <dbReference type="RuleBase" id="RU000607"/>
    </source>
</evidence>
<keyword evidence="7" id="KW-0479">Metal-binding</keyword>
<keyword evidence="7 8" id="KW-0963">Cytoplasm</keyword>
<dbReference type="GO" id="GO:0005737">
    <property type="term" value="C:cytoplasm"/>
    <property type="evidence" value="ECO:0007669"/>
    <property type="project" value="UniProtKB-SubCell"/>
</dbReference>
<evidence type="ECO:0000256" key="7">
    <source>
        <dbReference type="HAMAP-Rule" id="MF_00323"/>
    </source>
</evidence>
<dbReference type="InterPro" id="IPR019772">
    <property type="entry name" value="Ferrochelatase_AS"/>
</dbReference>
<evidence type="ECO:0000313" key="9">
    <source>
        <dbReference type="EMBL" id="ALF45133.1"/>
    </source>
</evidence>
<proteinExistence type="inferred from homology"/>
<keyword evidence="10" id="KW-1185">Reference proteome</keyword>
<dbReference type="CDD" id="cd03411">
    <property type="entry name" value="Ferrochelatase_N"/>
    <property type="match status" value="1"/>
</dbReference>
<evidence type="ECO:0000256" key="4">
    <source>
        <dbReference type="ARBA" id="ARBA00023239"/>
    </source>
</evidence>
<dbReference type="PANTHER" id="PTHR11108">
    <property type="entry name" value="FERROCHELATASE"/>
    <property type="match status" value="1"/>
</dbReference>
<dbReference type="UniPathway" id="UPA00252">
    <property type="reaction ID" value="UER00325"/>
</dbReference>
<dbReference type="PROSITE" id="PS00534">
    <property type="entry name" value="FERROCHELATASE"/>
    <property type="match status" value="1"/>
</dbReference>
<evidence type="ECO:0000256" key="6">
    <source>
        <dbReference type="ARBA" id="ARBA00024536"/>
    </source>
</evidence>
<dbReference type="HAMAP" id="MF_00323">
    <property type="entry name" value="Ferrochelatase"/>
    <property type="match status" value="1"/>
</dbReference>
<organism evidence="9 10">
    <name type="scientific">Campylobacter curvus (strain 525.92)</name>
    <dbReference type="NCBI Taxonomy" id="360105"/>
    <lineage>
        <taxon>Bacteria</taxon>
        <taxon>Pseudomonadati</taxon>
        <taxon>Campylobacterota</taxon>
        <taxon>Epsilonproteobacteria</taxon>
        <taxon>Campylobacterales</taxon>
        <taxon>Campylobacteraceae</taxon>
        <taxon>Campylobacter</taxon>
    </lineage>
</organism>
<evidence type="ECO:0000256" key="5">
    <source>
        <dbReference type="ARBA" id="ARBA00023244"/>
    </source>
</evidence>
<dbReference type="STRING" id="360105.CCV52592_0688"/>
<feature type="binding site" evidence="7">
    <location>
        <position position="186"/>
    </location>
    <ligand>
        <name>Fe(2+)</name>
        <dbReference type="ChEBI" id="CHEBI:29033"/>
    </ligand>
</feature>
<keyword evidence="4 7" id="KW-0456">Lyase</keyword>
<dbReference type="GO" id="GO:0046872">
    <property type="term" value="F:metal ion binding"/>
    <property type="evidence" value="ECO:0007669"/>
    <property type="project" value="UniProtKB-KW"/>
</dbReference>
<evidence type="ECO:0000256" key="3">
    <source>
        <dbReference type="ARBA" id="ARBA00023133"/>
    </source>
</evidence>
<comment type="catalytic activity">
    <reaction evidence="6">
        <text>Fe-coproporphyrin III + 2 H(+) = coproporphyrin III + Fe(2+)</text>
        <dbReference type="Rhea" id="RHEA:49572"/>
        <dbReference type="ChEBI" id="CHEBI:15378"/>
        <dbReference type="ChEBI" id="CHEBI:29033"/>
        <dbReference type="ChEBI" id="CHEBI:68438"/>
        <dbReference type="ChEBI" id="CHEBI:131725"/>
        <dbReference type="EC" id="4.99.1.9"/>
    </reaction>
    <physiologicalReaction direction="right-to-left" evidence="6">
        <dbReference type="Rhea" id="RHEA:49574"/>
    </physiologicalReaction>
</comment>
<keyword evidence="2 7" id="KW-0408">Iron</keyword>
<gene>
    <name evidence="7 9" type="primary">hemH</name>
    <name evidence="9" type="ORF">CCV52592_0688</name>
</gene>
<keyword evidence="5 7" id="KW-0627">Porphyrin biosynthesis</keyword>
<protein>
    <recommendedName>
        <fullName evidence="7 8">Ferrochelatase</fullName>
        <ecNumber evidence="7 8">4.98.1.1</ecNumber>
    </recommendedName>
    <alternativeName>
        <fullName evidence="7">Heme synthase</fullName>
    </alternativeName>
    <alternativeName>
        <fullName evidence="7">Protoheme ferro-lyase</fullName>
    </alternativeName>
</protein>
<dbReference type="Pfam" id="PF00762">
    <property type="entry name" value="Ferrochelatase"/>
    <property type="match status" value="1"/>
</dbReference>
<dbReference type="SUPFAM" id="SSF53800">
    <property type="entry name" value="Chelatase"/>
    <property type="match status" value="1"/>
</dbReference>
<comment type="function">
    <text evidence="7 8">Catalyzes the ferrous insertion into protoporphyrin IX.</text>
</comment>
<evidence type="ECO:0000313" key="10">
    <source>
        <dbReference type="Proteomes" id="UP000006380"/>
    </source>
</evidence>
<evidence type="ECO:0000256" key="1">
    <source>
        <dbReference type="ARBA" id="ARBA00007718"/>
    </source>
</evidence>
<dbReference type="EMBL" id="CP000767">
    <property type="protein sequence ID" value="ALF45133.1"/>
    <property type="molecule type" value="Genomic_DNA"/>
</dbReference>
<accession>A0A0M4SRM7</accession>
<dbReference type="CDD" id="cd00419">
    <property type="entry name" value="Ferrochelatase_C"/>
    <property type="match status" value="1"/>
</dbReference>
<dbReference type="GO" id="GO:0004325">
    <property type="term" value="F:ferrochelatase activity"/>
    <property type="evidence" value="ECO:0007669"/>
    <property type="project" value="UniProtKB-UniRule"/>
</dbReference>
<dbReference type="NCBIfam" id="TIGR00109">
    <property type="entry name" value="hemH"/>
    <property type="match status" value="1"/>
</dbReference>
<feature type="binding site" evidence="7">
    <location>
        <position position="267"/>
    </location>
    <ligand>
        <name>Fe(2+)</name>
        <dbReference type="ChEBI" id="CHEBI:29033"/>
    </ligand>
</feature>
<dbReference type="KEGG" id="ccv:CCV52592_0688"/>
<dbReference type="PANTHER" id="PTHR11108:SF1">
    <property type="entry name" value="FERROCHELATASE, MITOCHONDRIAL"/>
    <property type="match status" value="1"/>
</dbReference>
<comment type="similarity">
    <text evidence="1 7 8">Belongs to the ferrochelatase family.</text>
</comment>
<reference evidence="9" key="1">
    <citation type="submission" date="2016-07" db="EMBL/GenBank/DDBJ databases">
        <title>Comparative genomics of the Campylobacter concisus group.</title>
        <authorList>
            <person name="Miller W.G."/>
            <person name="Yee E."/>
            <person name="Chapman M.H."/>
            <person name="Huynh S."/>
            <person name="Bono J.L."/>
            <person name="On S.L.W."/>
            <person name="StLeger J."/>
            <person name="Foster G."/>
            <person name="Parker C.T."/>
        </authorList>
    </citation>
    <scope>NUCLEOTIDE SEQUENCE</scope>
    <source>
        <strain evidence="9">525.92</strain>
    </source>
</reference>
<keyword evidence="3 7" id="KW-0350">Heme biosynthesis</keyword>
<dbReference type="AlphaFoldDB" id="A0A0M4SRM7"/>
<dbReference type="OrthoDB" id="9809741at2"/>
<dbReference type="EC" id="4.98.1.1" evidence="7 8"/>